<dbReference type="AlphaFoldDB" id="A0A0D2D772"/>
<organism evidence="6 7">
    <name type="scientific">Cladophialophora immunda</name>
    <dbReference type="NCBI Taxonomy" id="569365"/>
    <lineage>
        <taxon>Eukaryota</taxon>
        <taxon>Fungi</taxon>
        <taxon>Dikarya</taxon>
        <taxon>Ascomycota</taxon>
        <taxon>Pezizomycotina</taxon>
        <taxon>Eurotiomycetes</taxon>
        <taxon>Chaetothyriomycetidae</taxon>
        <taxon>Chaetothyriales</taxon>
        <taxon>Herpotrichiellaceae</taxon>
        <taxon>Cladophialophora</taxon>
    </lineage>
</organism>
<dbReference type="FunFam" id="3.40.720.10:FF:000051">
    <property type="entry name" value="Arylsulfatase"/>
    <property type="match status" value="1"/>
</dbReference>
<dbReference type="Pfam" id="PF00884">
    <property type="entry name" value="Sulfatase"/>
    <property type="match status" value="1"/>
</dbReference>
<protein>
    <recommendedName>
        <fullName evidence="2">Arylsulfatase</fullName>
        <shortName evidence="2">AS</shortName>
        <ecNumber evidence="2">3.1.6.1</ecNumber>
    </recommendedName>
    <alternativeName>
        <fullName evidence="2">Aryl-sulfate sulphohydrolase</fullName>
    </alternativeName>
</protein>
<evidence type="ECO:0000256" key="4">
    <source>
        <dbReference type="SAM" id="SignalP"/>
    </source>
</evidence>
<keyword evidence="4" id="KW-0732">Signal</keyword>
<feature type="modified residue" description="3-oxoalanine (Cys)" evidence="3">
    <location>
        <position position="82"/>
    </location>
</feature>
<dbReference type="CDD" id="cd16147">
    <property type="entry name" value="G6S"/>
    <property type="match status" value="1"/>
</dbReference>
<dbReference type="SUPFAM" id="SSF53649">
    <property type="entry name" value="Alkaline phosphatase-like"/>
    <property type="match status" value="1"/>
</dbReference>
<evidence type="ECO:0000313" key="6">
    <source>
        <dbReference type="EMBL" id="KIW31544.1"/>
    </source>
</evidence>
<dbReference type="EMBL" id="KN847041">
    <property type="protein sequence ID" value="KIW31544.1"/>
    <property type="molecule type" value="Genomic_DNA"/>
</dbReference>
<evidence type="ECO:0000256" key="3">
    <source>
        <dbReference type="PIRSR" id="PIRSR000972-50"/>
    </source>
</evidence>
<dbReference type="GO" id="GO:0008449">
    <property type="term" value="F:N-acetylglucosamine-6-sulfatase activity"/>
    <property type="evidence" value="ECO:0007669"/>
    <property type="project" value="TreeGrafter"/>
</dbReference>
<dbReference type="VEuPathDB" id="FungiDB:PV07_03184"/>
<evidence type="ECO:0000256" key="2">
    <source>
        <dbReference type="PIRNR" id="PIRNR000972"/>
    </source>
</evidence>
<dbReference type="RefSeq" id="XP_016251760.1">
    <property type="nucleotide sequence ID" value="XM_016389858.1"/>
</dbReference>
<dbReference type="STRING" id="569365.A0A0D2D772"/>
<evidence type="ECO:0000313" key="7">
    <source>
        <dbReference type="Proteomes" id="UP000054466"/>
    </source>
</evidence>
<gene>
    <name evidence="6" type="ORF">PV07_03184</name>
</gene>
<dbReference type="Proteomes" id="UP000054466">
    <property type="component" value="Unassembled WGS sequence"/>
</dbReference>
<keyword evidence="2" id="KW-0378">Hydrolase</keyword>
<dbReference type="GeneID" id="27342378"/>
<dbReference type="PANTHER" id="PTHR43108:SF8">
    <property type="entry name" value="SD21168P"/>
    <property type="match status" value="1"/>
</dbReference>
<proteinExistence type="inferred from homology"/>
<keyword evidence="7" id="KW-1185">Reference proteome</keyword>
<evidence type="ECO:0000256" key="1">
    <source>
        <dbReference type="ARBA" id="ARBA00008779"/>
    </source>
</evidence>
<comment type="similarity">
    <text evidence="1 2">Belongs to the sulfatase family.</text>
</comment>
<evidence type="ECO:0000259" key="5">
    <source>
        <dbReference type="Pfam" id="PF00884"/>
    </source>
</evidence>
<comment type="catalytic activity">
    <reaction evidence="2">
        <text>an aryl sulfate + H2O = a phenol + sulfate + H(+)</text>
        <dbReference type="Rhea" id="RHEA:17261"/>
        <dbReference type="ChEBI" id="CHEBI:15377"/>
        <dbReference type="ChEBI" id="CHEBI:15378"/>
        <dbReference type="ChEBI" id="CHEBI:16189"/>
        <dbReference type="ChEBI" id="CHEBI:33853"/>
        <dbReference type="ChEBI" id="CHEBI:140317"/>
        <dbReference type="EC" id="3.1.6.1"/>
    </reaction>
</comment>
<dbReference type="GO" id="GO:0005539">
    <property type="term" value="F:glycosaminoglycan binding"/>
    <property type="evidence" value="ECO:0007669"/>
    <property type="project" value="TreeGrafter"/>
</dbReference>
<dbReference type="GO" id="GO:0018958">
    <property type="term" value="P:phenol-containing compound metabolic process"/>
    <property type="evidence" value="ECO:0007669"/>
    <property type="project" value="InterPro"/>
</dbReference>
<dbReference type="PANTHER" id="PTHR43108">
    <property type="entry name" value="N-ACETYLGLUCOSAMINE-6-SULFATASE FAMILY MEMBER"/>
    <property type="match status" value="1"/>
</dbReference>
<accession>A0A0D2D772</accession>
<feature type="signal peptide" evidence="4">
    <location>
        <begin position="1"/>
        <end position="20"/>
    </location>
</feature>
<dbReference type="InterPro" id="IPR000917">
    <property type="entry name" value="Sulfatase_N"/>
</dbReference>
<comment type="PTM">
    <text evidence="3">The conversion to 3-oxoalanine (also known as C-formylglycine, FGly), of a serine or cysteine residue in prokaryotes and of a cysteine residue in eukaryotes, is critical for catalytic activity.</text>
</comment>
<dbReference type="GO" id="GO:0004065">
    <property type="term" value="F:arylsulfatase activity"/>
    <property type="evidence" value="ECO:0007669"/>
    <property type="project" value="UniProtKB-UniRule"/>
</dbReference>
<sequence length="589" mass="65855">MCRRLFLFVLALTFVSSSYAGVNDTQSNGTKPGPTQKPNFVFIMTDDQDLQLNSMQYMPNVLDLIAKEGTTYQNHFCTVSQCCPSRVSLLTGKLAHNTNVTDIVPPYGGYPKFVQQGLNNNYLPVWLQQAGYNTYYTGKLMNAHSTANWNNPFPAGWNGTAFLIDPGTYNYYNATFQSNRDPPVSTPDQYNTDQVAQNALNMLDQAHAAGVPFFLGVAPIAPHCQTIFNPTTPIPGFLPPIPATRHQNLFPGAKIPRSPNFNPNVPSGASWITHLPQLNTTEIDYFDNFYRLRLQALQAVDEMIPTIINRLRQYGLLDNTYIIYTTDNGYHMGNHRMQPGKYCAYEEDVNIPFYIRGPGVPRGKTVDFVTTHTDIAPTLFQLAGIPLRSDFDGSPMPVTDNAQQQRRDAPTHDHTMVEYWGTGGFEGAFGLQGVNGSFTQFLNNTYKSMRIVTDKYNLQYTVWCTNEHELYDMTRDPSQMNNLLGPTASVNATPLAWPLNRPLIQVQPRLDAMLMVLKSCKADQCTQPWKVLHPDGNVNNLVDALDADYDAFYAGQPKVGFEKCALGYLIGSEGPQTPNYYGTNMAAWT</sequence>
<feature type="domain" description="Sulfatase N-terminal" evidence="5">
    <location>
        <begin position="38"/>
        <end position="385"/>
    </location>
</feature>
<name>A0A0D2D772_9EURO</name>
<dbReference type="InterPro" id="IPR017850">
    <property type="entry name" value="Alkaline_phosphatase_core_sf"/>
</dbReference>
<dbReference type="OrthoDB" id="96314at2759"/>
<dbReference type="EC" id="3.1.6.1" evidence="2"/>
<dbReference type="PIRSF" id="PIRSF000972">
    <property type="entry name" value="Arylsulf_plant"/>
    <property type="match status" value="1"/>
</dbReference>
<dbReference type="InterPro" id="IPR012083">
    <property type="entry name" value="Arylsulfatase"/>
</dbReference>
<feature type="chain" id="PRO_5002240253" description="Arylsulfatase" evidence="4">
    <location>
        <begin position="21"/>
        <end position="589"/>
    </location>
</feature>
<dbReference type="Gene3D" id="3.40.720.10">
    <property type="entry name" value="Alkaline Phosphatase, subunit A"/>
    <property type="match status" value="1"/>
</dbReference>
<reference evidence="6 7" key="1">
    <citation type="submission" date="2015-01" db="EMBL/GenBank/DDBJ databases">
        <title>The Genome Sequence of Cladophialophora immunda CBS83496.</title>
        <authorList>
            <consortium name="The Broad Institute Genomics Platform"/>
            <person name="Cuomo C."/>
            <person name="de Hoog S."/>
            <person name="Gorbushina A."/>
            <person name="Stielow B."/>
            <person name="Teixiera M."/>
            <person name="Abouelleil A."/>
            <person name="Chapman S.B."/>
            <person name="Priest M."/>
            <person name="Young S.K."/>
            <person name="Wortman J."/>
            <person name="Nusbaum C."/>
            <person name="Birren B."/>
        </authorList>
    </citation>
    <scope>NUCLEOTIDE SEQUENCE [LARGE SCALE GENOMIC DNA]</scope>
    <source>
        <strain evidence="6 7">CBS 83496</strain>
    </source>
</reference>